<keyword evidence="2" id="KW-0732">Signal</keyword>
<evidence type="ECO:0000313" key="4">
    <source>
        <dbReference type="Proteomes" id="UP000194499"/>
    </source>
</evidence>
<keyword evidence="3" id="KW-0449">Lipoprotein</keyword>
<feature type="region of interest" description="Disordered" evidence="1">
    <location>
        <begin position="22"/>
        <end position="53"/>
    </location>
</feature>
<reference evidence="4" key="1">
    <citation type="submission" date="2017-04" db="EMBL/GenBank/DDBJ databases">
        <authorList>
            <person name="Criscuolo A."/>
        </authorList>
    </citation>
    <scope>NUCLEOTIDE SEQUENCE [LARGE SCALE GENOMIC DNA]</scope>
</reference>
<feature type="compositionally biased region" description="Basic and acidic residues" evidence="1">
    <location>
        <begin position="164"/>
        <end position="192"/>
    </location>
</feature>
<accession>A0A1Y6ALR6</accession>
<dbReference type="Pfam" id="PF09580">
    <property type="entry name" value="Spore_YhcN_YlaJ"/>
    <property type="match status" value="1"/>
</dbReference>
<dbReference type="AlphaFoldDB" id="A0A1Y6ALR6"/>
<dbReference type="EMBL" id="FWZB01000052">
    <property type="protein sequence ID" value="SME41801.1"/>
    <property type="molecule type" value="Genomic_DNA"/>
</dbReference>
<dbReference type="InterPro" id="IPR019076">
    <property type="entry name" value="Spore_lipoprot_YhcN/YlaJ-like"/>
</dbReference>
<dbReference type="InterPro" id="IPR014247">
    <property type="entry name" value="Spore_lipoprot_YhcN/YlaJ"/>
</dbReference>
<gene>
    <name evidence="3" type="ORF">BACERE00191_05201</name>
</gene>
<feature type="chain" id="PRO_5012215723" evidence="2">
    <location>
        <begin position="23"/>
        <end position="201"/>
    </location>
</feature>
<dbReference type="RefSeq" id="WP_088106755.1">
    <property type="nucleotide sequence ID" value="NZ_CP142003.1"/>
</dbReference>
<dbReference type="PROSITE" id="PS51257">
    <property type="entry name" value="PROKAR_LIPOPROTEIN"/>
    <property type="match status" value="1"/>
</dbReference>
<feature type="compositionally biased region" description="Basic and acidic residues" evidence="1">
    <location>
        <begin position="22"/>
        <end position="31"/>
    </location>
</feature>
<organism evidence="3 4">
    <name type="scientific">Bacillus pacificus</name>
    <dbReference type="NCBI Taxonomy" id="2026187"/>
    <lineage>
        <taxon>Bacteria</taxon>
        <taxon>Bacillati</taxon>
        <taxon>Bacillota</taxon>
        <taxon>Bacilli</taxon>
        <taxon>Bacillales</taxon>
        <taxon>Bacillaceae</taxon>
        <taxon>Bacillus</taxon>
        <taxon>Bacillus cereus group</taxon>
    </lineage>
</organism>
<name>A0A1Y6ALR6_9BACI</name>
<feature type="compositionally biased region" description="Low complexity" evidence="1">
    <location>
        <begin position="37"/>
        <end position="49"/>
    </location>
</feature>
<dbReference type="NCBIfam" id="TIGR02898">
    <property type="entry name" value="spore_YhcN_YlaJ"/>
    <property type="match status" value="1"/>
</dbReference>
<feature type="signal peptide" evidence="2">
    <location>
        <begin position="1"/>
        <end position="22"/>
    </location>
</feature>
<evidence type="ECO:0000256" key="1">
    <source>
        <dbReference type="SAM" id="MobiDB-lite"/>
    </source>
</evidence>
<evidence type="ECO:0000256" key="2">
    <source>
        <dbReference type="SAM" id="SignalP"/>
    </source>
</evidence>
<dbReference type="GO" id="GO:0030435">
    <property type="term" value="P:sporulation resulting in formation of a cellular spore"/>
    <property type="evidence" value="ECO:0007669"/>
    <property type="project" value="InterPro"/>
</dbReference>
<proteinExistence type="predicted"/>
<dbReference type="Proteomes" id="UP000194499">
    <property type="component" value="Unassembled WGS sequence"/>
</dbReference>
<evidence type="ECO:0000313" key="3">
    <source>
        <dbReference type="EMBL" id="SME41801.1"/>
    </source>
</evidence>
<feature type="region of interest" description="Disordered" evidence="1">
    <location>
        <begin position="160"/>
        <end position="201"/>
    </location>
</feature>
<sequence>MKILIYLLMVCLLITGCSIGKKDNPNEKPEQKNVSMKNVNYTNKSNKSNKPNEKAADHLASLAASVPGVNDATAVVVGKYAIVGIDVKAKLDRTRVESIKYSVAESLKNDPDGANAVVVADVDTYERLKQIGKQIKKGKTGEGILDELAAIVGRVMPQVPNDMIENRETNPIKDNDKQLPKDEEQELRKEQNDQSNNHLNK</sequence>
<protein>
    <submittedName>
        <fullName evidence="3">Sporulation lipoprotein YhcN/YlaJ (Spore_YhcN_YlaJ)</fullName>
    </submittedName>
</protein>